<dbReference type="Gene3D" id="3.40.50.720">
    <property type="entry name" value="NAD(P)-binding Rossmann-like Domain"/>
    <property type="match status" value="1"/>
</dbReference>
<protein>
    <submittedName>
        <fullName evidence="2">NAD-dependent epimerase/dehydratase</fullName>
    </submittedName>
</protein>
<dbReference type="GO" id="GO:0044877">
    <property type="term" value="F:protein-containing complex binding"/>
    <property type="evidence" value="ECO:0007669"/>
    <property type="project" value="TreeGrafter"/>
</dbReference>
<accession>A0A160T570</accession>
<dbReference type="Pfam" id="PF13460">
    <property type="entry name" value="NAD_binding_10"/>
    <property type="match status" value="1"/>
</dbReference>
<dbReference type="AlphaFoldDB" id="A0A160T570"/>
<evidence type="ECO:0000313" key="2">
    <source>
        <dbReference type="EMBL" id="CUS04932.2"/>
    </source>
</evidence>
<evidence type="ECO:0000313" key="3">
    <source>
        <dbReference type="Proteomes" id="UP000215027"/>
    </source>
</evidence>
<dbReference type="OrthoDB" id="9809586at2"/>
<name>A0A160T570_9CHLR</name>
<proteinExistence type="predicted"/>
<gene>
    <name evidence="2" type="ORF">CFX0092_A3054</name>
</gene>
<evidence type="ECO:0000259" key="1">
    <source>
        <dbReference type="Pfam" id="PF13460"/>
    </source>
</evidence>
<keyword evidence="3" id="KW-1185">Reference proteome</keyword>
<dbReference type="Proteomes" id="UP000215027">
    <property type="component" value="Chromosome I"/>
</dbReference>
<organism evidence="2 3">
    <name type="scientific">Candidatus Promineifilum breve</name>
    <dbReference type="NCBI Taxonomy" id="1806508"/>
    <lineage>
        <taxon>Bacteria</taxon>
        <taxon>Bacillati</taxon>
        <taxon>Chloroflexota</taxon>
        <taxon>Ardenticatenia</taxon>
        <taxon>Candidatus Promineifilales</taxon>
        <taxon>Candidatus Promineifilaceae</taxon>
        <taxon>Candidatus Promineifilum</taxon>
    </lineage>
</organism>
<feature type="domain" description="NAD(P)-binding" evidence="1">
    <location>
        <begin position="30"/>
        <end position="129"/>
    </location>
</feature>
<dbReference type="InterPro" id="IPR016040">
    <property type="entry name" value="NAD(P)-bd_dom"/>
</dbReference>
<sequence>MIFVTGATGFIGRALGRALDGGGHTWRPYSGRLNEPEKLRAELEGVETVIHLAGAEARGSNRLLLHVDVEGTQRLIEEARRAGVGRLVVPSRLNADPHSMHPLLRAKGEVERLVRQGGIPYTILRTATLFGRDDRFSEIIYSLALWSWPLAWVPGGGKTPMQPLWVEDYIHCLIHSLNRPDVVNRTLTLGGGDLINYRQIVQTILHVTGQKRLLFPLPLTPSRRVARLLLGWWYWPPVSRYFTDRLFMPDVTDQDGVQRLFGFRPARFGETITYLNRPGLRWRLFRH</sequence>
<dbReference type="InterPro" id="IPR051207">
    <property type="entry name" value="ComplexI_NDUFA9_subunit"/>
</dbReference>
<dbReference type="EMBL" id="LN890655">
    <property type="protein sequence ID" value="CUS04932.2"/>
    <property type="molecule type" value="Genomic_DNA"/>
</dbReference>
<dbReference type="InterPro" id="IPR036291">
    <property type="entry name" value="NAD(P)-bd_dom_sf"/>
</dbReference>
<dbReference type="PANTHER" id="PTHR12126">
    <property type="entry name" value="NADH-UBIQUINONE OXIDOREDUCTASE 39 KDA SUBUNIT-RELATED"/>
    <property type="match status" value="1"/>
</dbReference>
<dbReference type="KEGG" id="pbf:CFX0092_A3054"/>
<dbReference type="PANTHER" id="PTHR12126:SF11">
    <property type="entry name" value="NADH DEHYDROGENASE [UBIQUINONE] 1 ALPHA SUBCOMPLEX SUBUNIT 9, MITOCHONDRIAL"/>
    <property type="match status" value="1"/>
</dbReference>
<reference evidence="2" key="1">
    <citation type="submission" date="2016-01" db="EMBL/GenBank/DDBJ databases">
        <authorList>
            <person name="Mcilroy J.S."/>
            <person name="Karst M S."/>
            <person name="Albertsen M."/>
        </authorList>
    </citation>
    <scope>NUCLEOTIDE SEQUENCE</scope>
    <source>
        <strain evidence="2">Cfx-K</strain>
    </source>
</reference>
<dbReference type="SUPFAM" id="SSF51735">
    <property type="entry name" value="NAD(P)-binding Rossmann-fold domains"/>
    <property type="match status" value="1"/>
</dbReference>
<dbReference type="RefSeq" id="WP_095044202.1">
    <property type="nucleotide sequence ID" value="NZ_LN890655.1"/>
</dbReference>